<gene>
    <name evidence="1" type="ORF">BCR43DRAFT_489042</name>
</gene>
<reference evidence="1 2" key="1">
    <citation type="submission" date="2016-07" db="EMBL/GenBank/DDBJ databases">
        <title>Pervasive Adenine N6-methylation of Active Genes in Fungi.</title>
        <authorList>
            <consortium name="DOE Joint Genome Institute"/>
            <person name="Mondo S.J."/>
            <person name="Dannebaum R.O."/>
            <person name="Kuo R.C."/>
            <person name="Labutti K."/>
            <person name="Haridas S."/>
            <person name="Kuo A."/>
            <person name="Salamov A."/>
            <person name="Ahrendt S.R."/>
            <person name="Lipzen A."/>
            <person name="Sullivan W."/>
            <person name="Andreopoulos W.B."/>
            <person name="Clum A."/>
            <person name="Lindquist E."/>
            <person name="Daum C."/>
            <person name="Ramamoorthy G.K."/>
            <person name="Gryganskyi A."/>
            <person name="Culley D."/>
            <person name="Magnuson J.K."/>
            <person name="James T.Y."/>
            <person name="O'Malley M.A."/>
            <person name="Stajich J.E."/>
            <person name="Spatafora J.W."/>
            <person name="Visel A."/>
            <person name="Grigoriev I.V."/>
        </authorList>
    </citation>
    <scope>NUCLEOTIDE SEQUENCE [LARGE SCALE GENOMIC DNA]</scope>
    <source>
        <strain evidence="1 2">NRRL 2496</strain>
    </source>
</reference>
<accession>A0A1X2HJP1</accession>
<name>A0A1X2HJP1_SYNRA</name>
<evidence type="ECO:0000313" key="1">
    <source>
        <dbReference type="EMBL" id="ORY99291.1"/>
    </source>
</evidence>
<evidence type="ECO:0000313" key="2">
    <source>
        <dbReference type="Proteomes" id="UP000242180"/>
    </source>
</evidence>
<proteinExistence type="predicted"/>
<keyword evidence="2" id="KW-1185">Reference proteome</keyword>
<dbReference type="AlphaFoldDB" id="A0A1X2HJP1"/>
<dbReference type="Proteomes" id="UP000242180">
    <property type="component" value="Unassembled WGS sequence"/>
</dbReference>
<protein>
    <submittedName>
        <fullName evidence="1">Uncharacterized protein</fullName>
    </submittedName>
</protein>
<dbReference type="EMBL" id="MCGN01000003">
    <property type="protein sequence ID" value="ORY99291.1"/>
    <property type="molecule type" value="Genomic_DNA"/>
</dbReference>
<sequence length="53" mass="6099">MYVMTEVGTTRVPQLIEEVPFFFGELASITRVMSAFKYVVNCGQHTYEHDPQT</sequence>
<organism evidence="1 2">
    <name type="scientific">Syncephalastrum racemosum</name>
    <name type="common">Filamentous fungus</name>
    <dbReference type="NCBI Taxonomy" id="13706"/>
    <lineage>
        <taxon>Eukaryota</taxon>
        <taxon>Fungi</taxon>
        <taxon>Fungi incertae sedis</taxon>
        <taxon>Mucoromycota</taxon>
        <taxon>Mucoromycotina</taxon>
        <taxon>Mucoromycetes</taxon>
        <taxon>Mucorales</taxon>
        <taxon>Syncephalastraceae</taxon>
        <taxon>Syncephalastrum</taxon>
    </lineage>
</organism>
<dbReference type="InParanoid" id="A0A1X2HJP1"/>
<comment type="caution">
    <text evidence="1">The sequence shown here is derived from an EMBL/GenBank/DDBJ whole genome shotgun (WGS) entry which is preliminary data.</text>
</comment>